<dbReference type="GO" id="GO:0005741">
    <property type="term" value="C:mitochondrial outer membrane"/>
    <property type="evidence" value="ECO:0007669"/>
    <property type="project" value="UniProtKB-SubCell"/>
</dbReference>
<proteinExistence type="inferred from homology"/>
<evidence type="ECO:0000256" key="4">
    <source>
        <dbReference type="ARBA" id="ARBA00022630"/>
    </source>
</evidence>
<dbReference type="InterPro" id="IPR017938">
    <property type="entry name" value="Riboflavin_synthase-like_b-brl"/>
</dbReference>
<evidence type="ECO:0000256" key="11">
    <source>
        <dbReference type="ARBA" id="ARBA00023128"/>
    </source>
</evidence>
<evidence type="ECO:0000313" key="19">
    <source>
        <dbReference type="Proteomes" id="UP000268321"/>
    </source>
</evidence>
<evidence type="ECO:0000259" key="17">
    <source>
        <dbReference type="PROSITE" id="PS51384"/>
    </source>
</evidence>
<comment type="subcellular location">
    <subcellularLocation>
        <location evidence="2">Mitochondrion outer membrane</location>
        <topology evidence="2">Single-pass membrane protein</topology>
    </subcellularLocation>
</comment>
<evidence type="ECO:0000256" key="6">
    <source>
        <dbReference type="ARBA" id="ARBA00022787"/>
    </source>
</evidence>
<keyword evidence="6" id="KW-1000">Mitochondrion outer membrane</keyword>
<dbReference type="EC" id="1.6.2.2" evidence="15"/>
<comment type="cofactor">
    <cofactor evidence="1 14 15">
        <name>FAD</name>
        <dbReference type="ChEBI" id="CHEBI:57692"/>
    </cofactor>
</comment>
<evidence type="ECO:0000256" key="3">
    <source>
        <dbReference type="ARBA" id="ARBA00006105"/>
    </source>
</evidence>
<feature type="binding site" evidence="14">
    <location>
        <position position="101"/>
    </location>
    <ligand>
        <name>FAD</name>
        <dbReference type="ChEBI" id="CHEBI:57692"/>
    </ligand>
</feature>
<dbReference type="PANTHER" id="PTHR19370:SF171">
    <property type="entry name" value="NADH-CYTOCHROME B5 REDUCTASE 2"/>
    <property type="match status" value="1"/>
</dbReference>
<keyword evidence="10 15" id="KW-0520">NAD</keyword>
<evidence type="ECO:0000256" key="7">
    <source>
        <dbReference type="ARBA" id="ARBA00022827"/>
    </source>
</evidence>
<dbReference type="PRINTS" id="PR00371">
    <property type="entry name" value="FPNCR"/>
</dbReference>
<feature type="binding site" evidence="14">
    <location>
        <position position="99"/>
    </location>
    <ligand>
        <name>FAD</name>
        <dbReference type="ChEBI" id="CHEBI:57692"/>
    </ligand>
</feature>
<dbReference type="PROSITE" id="PS51384">
    <property type="entry name" value="FAD_FR"/>
    <property type="match status" value="1"/>
</dbReference>
<gene>
    <name evidence="18" type="ORF">METBISCDRAFT_19988</name>
</gene>
<dbReference type="InterPro" id="IPR039261">
    <property type="entry name" value="FNR_nucleotide-bd"/>
</dbReference>
<dbReference type="CDD" id="cd06183">
    <property type="entry name" value="cyt_b5_reduct_like"/>
    <property type="match status" value="1"/>
</dbReference>
<dbReference type="InterPro" id="IPR017927">
    <property type="entry name" value="FAD-bd_FR_type"/>
</dbReference>
<dbReference type="FunFam" id="3.40.50.80:FF:000009">
    <property type="entry name" value="NADH-cytochrome b5 reductase"/>
    <property type="match status" value="1"/>
</dbReference>
<dbReference type="FunFam" id="2.40.30.10:FF:000032">
    <property type="entry name" value="NADH-cytochrome b5 reductase"/>
    <property type="match status" value="1"/>
</dbReference>
<keyword evidence="4 14" id="KW-0285">Flavoprotein</keyword>
<reference evidence="19" key="1">
    <citation type="journal article" date="2018" name="Nat. Microbiol.">
        <title>Leveraging single-cell genomics to expand the fungal tree of life.</title>
        <authorList>
            <person name="Ahrendt S.R."/>
            <person name="Quandt C.A."/>
            <person name="Ciobanu D."/>
            <person name="Clum A."/>
            <person name="Salamov A."/>
            <person name="Andreopoulos B."/>
            <person name="Cheng J.F."/>
            <person name="Woyke T."/>
            <person name="Pelin A."/>
            <person name="Henrissat B."/>
            <person name="Reynolds N.K."/>
            <person name="Benny G.L."/>
            <person name="Smith M.E."/>
            <person name="James T.Y."/>
            <person name="Grigoriev I.V."/>
        </authorList>
    </citation>
    <scope>NUCLEOTIDE SEQUENCE [LARGE SCALE GENOMIC DNA]</scope>
    <source>
        <strain evidence="19">Baker2002</strain>
    </source>
</reference>
<protein>
    <recommendedName>
        <fullName evidence="15">NADH-cytochrome b5 reductase</fullName>
        <ecNumber evidence="15">1.6.2.2</ecNumber>
    </recommendedName>
</protein>
<keyword evidence="19" id="KW-1185">Reference proteome</keyword>
<feature type="binding site" evidence="14">
    <location>
        <position position="116"/>
    </location>
    <ligand>
        <name>FAD</name>
        <dbReference type="ChEBI" id="CHEBI:57692"/>
    </ligand>
</feature>
<feature type="binding site" evidence="14">
    <location>
        <position position="126"/>
    </location>
    <ligand>
        <name>FAD</name>
        <dbReference type="ChEBI" id="CHEBI:57692"/>
    </ligand>
</feature>
<dbReference type="SUPFAM" id="SSF52343">
    <property type="entry name" value="Ferredoxin reductase-like, C-terminal NADP-linked domain"/>
    <property type="match status" value="1"/>
</dbReference>
<evidence type="ECO:0000256" key="8">
    <source>
        <dbReference type="ARBA" id="ARBA00022989"/>
    </source>
</evidence>
<keyword evidence="7 14" id="KW-0274">FAD</keyword>
<dbReference type="Gene3D" id="3.40.50.80">
    <property type="entry name" value="Nucleotide-binding domain of ferredoxin-NADP reductase (FNR) module"/>
    <property type="match status" value="1"/>
</dbReference>
<feature type="domain" description="FAD-binding FR-type" evidence="17">
    <location>
        <begin position="46"/>
        <end position="150"/>
    </location>
</feature>
<evidence type="ECO:0000256" key="12">
    <source>
        <dbReference type="ARBA" id="ARBA00023136"/>
    </source>
</evidence>
<keyword evidence="12 16" id="KW-0472">Membrane</keyword>
<feature type="binding site" evidence="14">
    <location>
        <position position="118"/>
    </location>
    <ligand>
        <name>FAD</name>
        <dbReference type="ChEBI" id="CHEBI:57692"/>
    </ligand>
</feature>
<accession>A0A4P9Z891</accession>
<dbReference type="PANTHER" id="PTHR19370">
    <property type="entry name" value="NADH-CYTOCHROME B5 REDUCTASE"/>
    <property type="match status" value="1"/>
</dbReference>
<dbReference type="Proteomes" id="UP000268321">
    <property type="component" value="Unassembled WGS sequence"/>
</dbReference>
<evidence type="ECO:0000256" key="2">
    <source>
        <dbReference type="ARBA" id="ARBA00004572"/>
    </source>
</evidence>
<evidence type="ECO:0000256" key="5">
    <source>
        <dbReference type="ARBA" id="ARBA00022692"/>
    </source>
</evidence>
<sequence>MSLARSSRYLLPVIGGVGAIGAFGLAVHLGSSKIFNDTKKTFKDNGEWIDLKLKESWNISSNSKHYVFEFNSPDDVSGLVTASCVLAKYVTSKGNNVIRPYTPVSDVNQKGTIEFVIKTYPEGKFSKHVNDLKPNDTVSFKGPIVKWKWEPNQFKHITLIGGGTGIAPLFQLLHEITKNPQDNTKVDLIYGSLTPDDILLKADLDKIAQEHKDQIKIHYFVDKASDDWKGHTGYITKDFLKEHLPAPSADAKIFICGPPPLYKALSGPKNSPTDQGEVTGVLAELGYNKEHVFKF</sequence>
<dbReference type="GO" id="GO:0006696">
    <property type="term" value="P:ergosterol biosynthetic process"/>
    <property type="evidence" value="ECO:0007669"/>
    <property type="project" value="TreeGrafter"/>
</dbReference>
<dbReference type="EMBL" id="ML004545">
    <property type="protein sequence ID" value="RKP28886.1"/>
    <property type="molecule type" value="Genomic_DNA"/>
</dbReference>
<evidence type="ECO:0000256" key="14">
    <source>
        <dbReference type="PIRSR" id="PIRSR601834-1"/>
    </source>
</evidence>
<evidence type="ECO:0000256" key="15">
    <source>
        <dbReference type="RuleBase" id="RU361226"/>
    </source>
</evidence>
<dbReference type="InterPro" id="IPR001709">
    <property type="entry name" value="Flavoprot_Pyr_Nucl_cyt_Rdtase"/>
</dbReference>
<dbReference type="OrthoDB" id="432685at2759"/>
<name>A0A4P9Z891_9ASCO</name>
<evidence type="ECO:0000256" key="10">
    <source>
        <dbReference type="ARBA" id="ARBA00023027"/>
    </source>
</evidence>
<evidence type="ECO:0000313" key="18">
    <source>
        <dbReference type="EMBL" id="RKP28886.1"/>
    </source>
</evidence>
<dbReference type="Pfam" id="PF00970">
    <property type="entry name" value="FAD_binding_6"/>
    <property type="match status" value="1"/>
</dbReference>
<evidence type="ECO:0000256" key="1">
    <source>
        <dbReference type="ARBA" id="ARBA00001974"/>
    </source>
</evidence>
<keyword evidence="5 16" id="KW-0812">Transmembrane</keyword>
<evidence type="ECO:0000256" key="13">
    <source>
        <dbReference type="ARBA" id="ARBA00047682"/>
    </source>
</evidence>
<comment type="catalytic activity">
    <reaction evidence="13 15">
        <text>2 Fe(III)-[cytochrome b5] + NADH = 2 Fe(II)-[cytochrome b5] + NAD(+) + H(+)</text>
        <dbReference type="Rhea" id="RHEA:46680"/>
        <dbReference type="Rhea" id="RHEA-COMP:10438"/>
        <dbReference type="Rhea" id="RHEA-COMP:10439"/>
        <dbReference type="ChEBI" id="CHEBI:15378"/>
        <dbReference type="ChEBI" id="CHEBI:29033"/>
        <dbReference type="ChEBI" id="CHEBI:29034"/>
        <dbReference type="ChEBI" id="CHEBI:57540"/>
        <dbReference type="ChEBI" id="CHEBI:57945"/>
        <dbReference type="EC" id="1.6.2.2"/>
    </reaction>
</comment>
<keyword evidence="9 15" id="KW-0560">Oxidoreductase</keyword>
<comment type="similarity">
    <text evidence="3 15">Belongs to the flavoprotein pyridine nucleotide cytochrome reductase family.</text>
</comment>
<keyword evidence="11" id="KW-0496">Mitochondrion</keyword>
<feature type="binding site" evidence="14">
    <location>
        <position position="124"/>
    </location>
    <ligand>
        <name>FAD</name>
        <dbReference type="ChEBI" id="CHEBI:57692"/>
    </ligand>
</feature>
<dbReference type="Gene3D" id="2.40.30.10">
    <property type="entry name" value="Translation factors"/>
    <property type="match status" value="1"/>
</dbReference>
<dbReference type="SUPFAM" id="SSF63380">
    <property type="entry name" value="Riboflavin synthase domain-like"/>
    <property type="match status" value="1"/>
</dbReference>
<evidence type="ECO:0000256" key="9">
    <source>
        <dbReference type="ARBA" id="ARBA00023002"/>
    </source>
</evidence>
<evidence type="ECO:0000256" key="16">
    <source>
        <dbReference type="SAM" id="Phobius"/>
    </source>
</evidence>
<organism evidence="18 19">
    <name type="scientific">Metschnikowia bicuspidata</name>
    <dbReference type="NCBI Taxonomy" id="27322"/>
    <lineage>
        <taxon>Eukaryota</taxon>
        <taxon>Fungi</taxon>
        <taxon>Dikarya</taxon>
        <taxon>Ascomycota</taxon>
        <taxon>Saccharomycotina</taxon>
        <taxon>Pichiomycetes</taxon>
        <taxon>Metschnikowiaceae</taxon>
        <taxon>Metschnikowia</taxon>
    </lineage>
</organism>
<keyword evidence="8 16" id="KW-1133">Transmembrane helix</keyword>
<dbReference type="Pfam" id="PF00175">
    <property type="entry name" value="NAD_binding_1"/>
    <property type="match status" value="1"/>
</dbReference>
<dbReference type="PRINTS" id="PR00406">
    <property type="entry name" value="CYTB5RDTASE"/>
</dbReference>
<dbReference type="InterPro" id="IPR001834">
    <property type="entry name" value="CBR-like"/>
</dbReference>
<dbReference type="InterPro" id="IPR001433">
    <property type="entry name" value="OxRdtase_FAD/NAD-bd"/>
</dbReference>
<dbReference type="GO" id="GO:0090524">
    <property type="term" value="F:cytochrome-b5 reductase activity, acting on NADH"/>
    <property type="evidence" value="ECO:0007669"/>
    <property type="project" value="UniProtKB-EC"/>
</dbReference>
<dbReference type="InterPro" id="IPR008333">
    <property type="entry name" value="Cbr1-like_FAD-bd_dom"/>
</dbReference>
<feature type="binding site" evidence="14">
    <location>
        <position position="100"/>
    </location>
    <ligand>
        <name>FAD</name>
        <dbReference type="ChEBI" id="CHEBI:57692"/>
    </ligand>
</feature>
<feature type="transmembrane region" description="Helical" evidence="16">
    <location>
        <begin position="9"/>
        <end position="30"/>
    </location>
</feature>
<dbReference type="AlphaFoldDB" id="A0A4P9Z891"/>